<dbReference type="Pfam" id="PF06985">
    <property type="entry name" value="HET"/>
    <property type="match status" value="1"/>
</dbReference>
<proteinExistence type="predicted"/>
<dbReference type="Pfam" id="PF26639">
    <property type="entry name" value="Het-6_barrel"/>
    <property type="match status" value="1"/>
</dbReference>
<dbReference type="InterPro" id="IPR010730">
    <property type="entry name" value="HET"/>
</dbReference>
<dbReference type="PANTHER" id="PTHR24148:SF64">
    <property type="entry name" value="HETEROKARYON INCOMPATIBILITY DOMAIN-CONTAINING PROTEIN"/>
    <property type="match status" value="1"/>
</dbReference>
<organism evidence="2 3">
    <name type="scientific">Lachnellula hyalina</name>
    <dbReference type="NCBI Taxonomy" id="1316788"/>
    <lineage>
        <taxon>Eukaryota</taxon>
        <taxon>Fungi</taxon>
        <taxon>Dikarya</taxon>
        <taxon>Ascomycota</taxon>
        <taxon>Pezizomycotina</taxon>
        <taxon>Leotiomycetes</taxon>
        <taxon>Helotiales</taxon>
        <taxon>Lachnaceae</taxon>
        <taxon>Lachnellula</taxon>
    </lineage>
</organism>
<protein>
    <submittedName>
        <fullName evidence="2">Heterokaryon incompatibility protein 6,OR allele</fullName>
    </submittedName>
</protein>
<dbReference type="RefSeq" id="XP_031005072.1">
    <property type="nucleotide sequence ID" value="XM_031150747.1"/>
</dbReference>
<comment type="caution">
    <text evidence="2">The sequence shown here is derived from an EMBL/GenBank/DDBJ whole genome shotgun (WGS) entry which is preliminary data.</text>
</comment>
<dbReference type="Proteomes" id="UP000431533">
    <property type="component" value="Unassembled WGS sequence"/>
</dbReference>
<evidence type="ECO:0000259" key="1">
    <source>
        <dbReference type="Pfam" id="PF06985"/>
    </source>
</evidence>
<dbReference type="AlphaFoldDB" id="A0A8H8R3M0"/>
<sequence>MAPYIYTDLQAAASDLRLVALQPGSYNDILECNIIHCPLLEPEAAVKDERLPVSELQKTLSDGWTVDQTLDGRYLFMSPRNSGIPNSWQHPDANCDPKAYDLPKRSADDTGWHVPPYEALSYSWGTADNEEYIHITDPADPLQTPSWLRIRANLVSALRHLRYPDRQRLLWVDAISINQTDDGERGREVKRMSQIYPLSDKVIIWLGPESEDSKLALETLQYFSEQVEYIISHRWGDAPNAQERDWWRDGHTLPYEKKTWESIDSLLHRSWFERVWVLQEALSCNRVQLQCGRDTISWVSVRKALLVLRQKASILPPEIRGRLLPYARGLMAPPLASSEHLLLWTRNQQCSDPKDRIYGILGLLDPRIVAKIEVDYSFPVWKVYSQLVLAEKEVYQKLNMLNHCNILTRFEGCPSWVPNWSQPVEGANTGYLSIRRFYASARSSAVAKLIKPAYHLQVVGRRVSTICRVGRNLTGTFTEVIDEIFEWAPKEPRSNIYVSGGLSIDAYVEVLVRGRTSDRAQGDNPCPSIGRLSQLLTQAITSTELDDEVAREFKDCFFMNECLFTTREGYLGVSAKGLREGDEVSVILGCDFPMILRPRGSNQYEVVGPCFVYGLMLGEALKPPLEPPWKDVLPVTRGWALSYFLNSQTGELLKSDPRLGLLPTGVEEVTMLDPFLPPFVFKNKESGHISMNDPRMSAEAIKQRGTVLETLELI</sequence>
<feature type="domain" description="Heterokaryon incompatibility" evidence="1">
    <location>
        <begin position="117"/>
        <end position="280"/>
    </location>
</feature>
<gene>
    <name evidence="2" type="primary">het-6_9</name>
    <name evidence="2" type="ORF">LHYA1_G005803</name>
</gene>
<evidence type="ECO:0000313" key="3">
    <source>
        <dbReference type="Proteomes" id="UP000431533"/>
    </source>
</evidence>
<evidence type="ECO:0000313" key="2">
    <source>
        <dbReference type="EMBL" id="TVY26284.1"/>
    </source>
</evidence>
<dbReference type="PANTHER" id="PTHR24148">
    <property type="entry name" value="ANKYRIN REPEAT DOMAIN-CONTAINING PROTEIN 39 HOMOLOG-RELATED"/>
    <property type="match status" value="1"/>
</dbReference>
<dbReference type="EMBL" id="QGMH01000073">
    <property type="protein sequence ID" value="TVY26284.1"/>
    <property type="molecule type" value="Genomic_DNA"/>
</dbReference>
<name>A0A8H8R3M0_9HELO</name>
<dbReference type="InterPro" id="IPR052895">
    <property type="entry name" value="HetReg/Transcr_Mod"/>
</dbReference>
<dbReference type="GeneID" id="41986001"/>
<keyword evidence="3" id="KW-1185">Reference proteome</keyword>
<dbReference type="OrthoDB" id="4850726at2759"/>
<reference evidence="2 3" key="1">
    <citation type="submission" date="2018-05" db="EMBL/GenBank/DDBJ databases">
        <title>Genome sequencing and assembly of the regulated plant pathogen Lachnellula willkommii and related sister species for the development of diagnostic species identification markers.</title>
        <authorList>
            <person name="Giroux E."/>
            <person name="Bilodeau G."/>
        </authorList>
    </citation>
    <scope>NUCLEOTIDE SEQUENCE [LARGE SCALE GENOMIC DNA]</scope>
    <source>
        <strain evidence="2 3">CBS 185.66</strain>
    </source>
</reference>
<accession>A0A8H8R3M0</accession>